<gene>
    <name evidence="2" type="ORF">A0Y42_05520</name>
</gene>
<comment type="caution">
    <text evidence="2">The sequence shown here is derived from an EMBL/GenBank/DDBJ whole genome shotgun (WGS) entry which is preliminary data.</text>
</comment>
<name>A0A5L8LNR9_CAMLA</name>
<feature type="region of interest" description="Disordered" evidence="1">
    <location>
        <begin position="16"/>
        <end position="42"/>
    </location>
</feature>
<sequence length="87" mass="10262">MMSFLDELKDIKKALQKEQSQTKKDKVKASKSGVSMKNTDLDTIQKDLAKQNENKKQEQEFEDMFLKEERLANEFMEFVKNSDIKKI</sequence>
<feature type="compositionally biased region" description="Basic and acidic residues" evidence="1">
    <location>
        <begin position="16"/>
        <end position="28"/>
    </location>
</feature>
<proteinExistence type="predicted"/>
<evidence type="ECO:0000313" key="2">
    <source>
        <dbReference type="EMBL" id="EAK9940275.1"/>
    </source>
</evidence>
<evidence type="ECO:0000256" key="1">
    <source>
        <dbReference type="SAM" id="MobiDB-lite"/>
    </source>
</evidence>
<accession>A0A5L8LNR9</accession>
<reference evidence="2" key="1">
    <citation type="submission" date="2018-05" db="EMBL/GenBank/DDBJ databases">
        <authorList>
            <consortium name="PulseNet: The National Subtyping Network for Foodborne Disease Surveillance"/>
            <person name="Tarr C.L."/>
            <person name="Trees E."/>
            <person name="Katz L.S."/>
            <person name="Carleton-Romer H.A."/>
            <person name="Stroika S."/>
            <person name="Kucerova Z."/>
            <person name="Roache K.F."/>
            <person name="Sabol A.L."/>
            <person name="Besser J."/>
            <person name="Gerner-Smidt P."/>
        </authorList>
    </citation>
    <scope>NUCLEOTIDE SEQUENCE</scope>
    <source>
        <strain evidence="2">2008D-7097</strain>
    </source>
</reference>
<dbReference type="EMBL" id="AACKMK010000006">
    <property type="protein sequence ID" value="EAK9940275.1"/>
    <property type="molecule type" value="Genomic_DNA"/>
</dbReference>
<dbReference type="AlphaFoldDB" id="A0A5L8LNR9"/>
<organism evidence="2">
    <name type="scientific">Campylobacter lari</name>
    <dbReference type="NCBI Taxonomy" id="201"/>
    <lineage>
        <taxon>Bacteria</taxon>
        <taxon>Pseudomonadati</taxon>
        <taxon>Campylobacterota</taxon>
        <taxon>Epsilonproteobacteria</taxon>
        <taxon>Campylobacterales</taxon>
        <taxon>Campylobacteraceae</taxon>
        <taxon>Campylobacter</taxon>
    </lineage>
</organism>
<protein>
    <submittedName>
        <fullName evidence="2">Uncharacterized protein</fullName>
    </submittedName>
</protein>